<feature type="domain" description="Transcriptional repressor PaaX-like C-terminal" evidence="2">
    <location>
        <begin position="203"/>
        <end position="267"/>
    </location>
</feature>
<dbReference type="Proteomes" id="UP000193317">
    <property type="component" value="Unassembled WGS sequence"/>
</dbReference>
<feature type="domain" description="Transcriptional repressor PaaX-like N-terminal" evidence="1">
    <location>
        <begin position="26"/>
        <end position="84"/>
    </location>
</feature>
<evidence type="ECO:0000259" key="3">
    <source>
        <dbReference type="Pfam" id="PF20803"/>
    </source>
</evidence>
<proteinExistence type="predicted"/>
<gene>
    <name evidence="4" type="ORF">AWC27_03100</name>
</gene>
<feature type="domain" description="Transcriptional repressor PaaX-like central Cas2-like" evidence="3">
    <location>
        <begin position="107"/>
        <end position="156"/>
    </location>
</feature>
<protein>
    <submittedName>
        <fullName evidence="4">Transcriptional regulator</fullName>
    </submittedName>
</protein>
<evidence type="ECO:0000313" key="4">
    <source>
        <dbReference type="EMBL" id="ORW98751.1"/>
    </source>
</evidence>
<dbReference type="Gene3D" id="3.30.70.2650">
    <property type="match status" value="1"/>
</dbReference>
<dbReference type="Gene3D" id="1.10.10.10">
    <property type="entry name" value="Winged helix-like DNA-binding domain superfamily/Winged helix DNA-binding domain"/>
    <property type="match status" value="1"/>
</dbReference>
<dbReference type="AlphaFoldDB" id="A0A1X2EDV4"/>
<dbReference type="Pfam" id="PF08223">
    <property type="entry name" value="PaaX_C"/>
    <property type="match status" value="1"/>
</dbReference>
<dbReference type="InterPro" id="IPR048846">
    <property type="entry name" value="PaaX-like_central"/>
</dbReference>
<organism evidence="4 5">
    <name type="scientific">Mycobacterium szulgai</name>
    <dbReference type="NCBI Taxonomy" id="1787"/>
    <lineage>
        <taxon>Bacteria</taxon>
        <taxon>Bacillati</taxon>
        <taxon>Actinomycetota</taxon>
        <taxon>Actinomycetes</taxon>
        <taxon>Mycobacteriales</taxon>
        <taxon>Mycobacteriaceae</taxon>
        <taxon>Mycobacterium</taxon>
    </lineage>
</organism>
<evidence type="ECO:0000313" key="5">
    <source>
        <dbReference type="Proteomes" id="UP000193317"/>
    </source>
</evidence>
<dbReference type="Gene3D" id="1.20.58.1460">
    <property type="match status" value="1"/>
</dbReference>
<accession>A0A1X2EDV4</accession>
<evidence type="ECO:0000259" key="1">
    <source>
        <dbReference type="Pfam" id="PF07848"/>
    </source>
</evidence>
<dbReference type="InterPro" id="IPR012906">
    <property type="entry name" value="PaaX-like_N"/>
</dbReference>
<dbReference type="Pfam" id="PF20803">
    <property type="entry name" value="PaaX_M"/>
    <property type="match status" value="1"/>
</dbReference>
<comment type="caution">
    <text evidence="4">The sequence shown here is derived from an EMBL/GenBank/DDBJ whole genome shotgun (WGS) entry which is preliminary data.</text>
</comment>
<dbReference type="Pfam" id="PF07848">
    <property type="entry name" value="PaaX"/>
    <property type="match status" value="1"/>
</dbReference>
<dbReference type="InterPro" id="IPR036388">
    <property type="entry name" value="WH-like_DNA-bd_sf"/>
</dbReference>
<sequence>MREDTCVLAVPQSRVGDLIGNRPLSARSVLASALLGADEARLTVSELVGLASLFGISDGAARTCLWRMVSNGELSGDGGSYALAGHLLERRQRVDEASRVDDATVPDWDGTWELAIVSLGRRSAADRLELRKAATALHLAELREGVWIRPDNLDPQRLPPSRAVLDQQCTHFHGAATDISADKMRSLFSLDGWADDARALIEAMDAALDASPRDDSAEGFTYEFALSIAVVRHLQLDPLLPAELLEAHWPGPTLRSTYRRFDHTFKQRLNSGTR</sequence>
<evidence type="ECO:0000259" key="2">
    <source>
        <dbReference type="Pfam" id="PF08223"/>
    </source>
</evidence>
<dbReference type="OrthoDB" id="2270427at2"/>
<dbReference type="GO" id="GO:0006351">
    <property type="term" value="P:DNA-templated transcription"/>
    <property type="evidence" value="ECO:0007669"/>
    <property type="project" value="TreeGrafter"/>
</dbReference>
<dbReference type="EMBL" id="LQPW01000119">
    <property type="protein sequence ID" value="ORW98751.1"/>
    <property type="molecule type" value="Genomic_DNA"/>
</dbReference>
<dbReference type="InterPro" id="IPR013225">
    <property type="entry name" value="PaaX_C"/>
</dbReference>
<dbReference type="PANTHER" id="PTHR30319:SF1">
    <property type="entry name" value="TRANSCRIPTIONAL REPRESSOR PAAX"/>
    <property type="match status" value="1"/>
</dbReference>
<dbReference type="PANTHER" id="PTHR30319">
    <property type="entry name" value="PHENYLACETIC ACID REGULATOR-RELATED TRANSCRIPTIONAL REPRESSOR"/>
    <property type="match status" value="1"/>
</dbReference>
<name>A0A1X2EDV4_MYCSZ</name>
<reference evidence="4 5" key="1">
    <citation type="submission" date="2016-01" db="EMBL/GenBank/DDBJ databases">
        <title>The new phylogeny of the genus Mycobacterium.</title>
        <authorList>
            <person name="Tarcisio F."/>
            <person name="Conor M."/>
            <person name="Antonella G."/>
            <person name="Elisabetta G."/>
            <person name="Giulia F.S."/>
            <person name="Sara T."/>
            <person name="Anna F."/>
            <person name="Clotilde B."/>
            <person name="Roberto B."/>
            <person name="Veronica D.S."/>
            <person name="Fabio R."/>
            <person name="Monica P."/>
            <person name="Olivier J."/>
            <person name="Enrico T."/>
            <person name="Nicola S."/>
        </authorList>
    </citation>
    <scope>NUCLEOTIDE SEQUENCE [LARGE SCALE GENOMIC DNA]</scope>
    <source>
        <strain evidence="4 5">DSM 44166</strain>
    </source>
</reference>
<keyword evidence="5" id="KW-1185">Reference proteome</keyword>
<dbReference type="RefSeq" id="WP_085671414.1">
    <property type="nucleotide sequence ID" value="NZ_JACKRU010000230.1"/>
</dbReference>